<evidence type="ECO:0000313" key="1">
    <source>
        <dbReference type="EMBL" id="KAG5988264.1"/>
    </source>
</evidence>
<accession>A0A9P7N5N2</accession>
<sequence>MTSHASAPSKVRARSLQRGHYAAFERALWNVLFTELAESTMAQLVDGLPTRAAYIDSRGLINLRQHPIRKHKVLCEGALERTRAFRSKFDPSTLLLKSATVRAFQSCPPDAREFDLRLLELLAEAVHSIAVFLFNLEEKSHVGDIQAVVNHVAPPKVIVLGPGDTWTDNTIIPPYPTLFTFPSYSWHEQYPNGVADVAAYWAEDKIFGGCKDVFLHSNRCKWTYRVWSLLEPQFEHLMDFLKGDPSVITSPFPLCADEDNAHRYDPYDAMKYHNIYRDIWERKLPEEKDWGQIRRNTFDYPELKSMFRAVAGIKATPISGKEHDGDRAET</sequence>
<dbReference type="Proteomes" id="UP000748025">
    <property type="component" value="Unassembled WGS sequence"/>
</dbReference>
<name>A0A9P7N5N2_9HYPO</name>
<organism evidence="1 2">
    <name type="scientific">Claviceps pusilla</name>
    <dbReference type="NCBI Taxonomy" id="123648"/>
    <lineage>
        <taxon>Eukaryota</taxon>
        <taxon>Fungi</taxon>
        <taxon>Dikarya</taxon>
        <taxon>Ascomycota</taxon>
        <taxon>Pezizomycotina</taxon>
        <taxon>Sordariomycetes</taxon>
        <taxon>Hypocreomycetidae</taxon>
        <taxon>Hypocreales</taxon>
        <taxon>Clavicipitaceae</taxon>
        <taxon>Claviceps</taxon>
    </lineage>
</organism>
<evidence type="ECO:0000313" key="2">
    <source>
        <dbReference type="Proteomes" id="UP000748025"/>
    </source>
</evidence>
<comment type="caution">
    <text evidence="1">The sequence shown here is derived from an EMBL/GenBank/DDBJ whole genome shotgun (WGS) entry which is preliminary data.</text>
</comment>
<keyword evidence="2" id="KW-1185">Reference proteome</keyword>
<gene>
    <name evidence="1" type="ORF">E4U43_004794</name>
</gene>
<dbReference type="AlphaFoldDB" id="A0A9P7N5N2"/>
<dbReference type="EMBL" id="SRPW01003119">
    <property type="protein sequence ID" value="KAG5988264.1"/>
    <property type="molecule type" value="Genomic_DNA"/>
</dbReference>
<proteinExistence type="predicted"/>
<protein>
    <submittedName>
        <fullName evidence="1">Uncharacterized protein</fullName>
    </submittedName>
</protein>
<dbReference type="OrthoDB" id="5346581at2759"/>
<reference evidence="1" key="1">
    <citation type="journal article" date="2020" name="bioRxiv">
        <title>Whole genome comparisons of ergot fungi reveals the divergence and evolution of species within the genus Claviceps are the result of varying mechanisms driving genome evolution and host range expansion.</title>
        <authorList>
            <person name="Wyka S.A."/>
            <person name="Mondo S.J."/>
            <person name="Liu M."/>
            <person name="Dettman J."/>
            <person name="Nalam V."/>
            <person name="Broders K.D."/>
        </authorList>
    </citation>
    <scope>NUCLEOTIDE SEQUENCE</scope>
    <source>
        <strain evidence="1">CCC 602</strain>
    </source>
</reference>